<evidence type="ECO:0000256" key="7">
    <source>
        <dbReference type="ARBA" id="ARBA00048696"/>
    </source>
</evidence>
<sequence>MTDEELKQYFLYPNGTLRNKLNLQDAAKLRMVEYRTVAHNAVWLLHHGYVIKSIDDYAKIHQFLFGEIYSWAGQFRDYYLSKGKTDFMPPTAFDTAITNITHQLKMIKNTVKPTSKQYAQLLDSLNYLHPFREGNGRTTRLFIQLLAANHHQSIDYNRQDREVIVALNQSDLVKIQKFIKITDIDSQQVAFQQNAKKQLLNMEKLNRDKEIH</sequence>
<dbReference type="EMBL" id="GG698803">
    <property type="protein sequence ID" value="EEU30537.1"/>
    <property type="molecule type" value="Genomic_DNA"/>
</dbReference>
<keyword evidence="1" id="KW-0808">Transferase</keyword>
<dbReference type="OrthoDB" id="9813719at2"/>
<keyword evidence="3" id="KW-0547">Nucleotide-binding</keyword>
<keyword evidence="2" id="KW-0548">Nucleotidyltransferase</keyword>
<evidence type="ECO:0000256" key="3">
    <source>
        <dbReference type="ARBA" id="ARBA00022741"/>
    </source>
</evidence>
<evidence type="ECO:0000313" key="10">
    <source>
        <dbReference type="Proteomes" id="UP000003987"/>
    </source>
</evidence>
<feature type="domain" description="Fido" evidence="8">
    <location>
        <begin position="52"/>
        <end position="181"/>
    </location>
</feature>
<accession>C7XW21</accession>
<organism evidence="9 10">
    <name type="scientific">Limosilactobacillus coleohominis 101-4-CHN</name>
    <dbReference type="NCBI Taxonomy" id="575594"/>
    <lineage>
        <taxon>Bacteria</taxon>
        <taxon>Bacillati</taxon>
        <taxon>Bacillota</taxon>
        <taxon>Bacilli</taxon>
        <taxon>Lactobacillales</taxon>
        <taxon>Lactobacillaceae</taxon>
        <taxon>Limosilactobacillus</taxon>
    </lineage>
</organism>
<dbReference type="InterPro" id="IPR003812">
    <property type="entry name" value="Fido"/>
</dbReference>
<evidence type="ECO:0000259" key="8">
    <source>
        <dbReference type="PROSITE" id="PS51459"/>
    </source>
</evidence>
<dbReference type="EC" id="2.7.7.108" evidence="5"/>
<keyword evidence="10" id="KW-1185">Reference proteome</keyword>
<dbReference type="STRING" id="575594.HMPREF0501_00915"/>
<dbReference type="Proteomes" id="UP000003987">
    <property type="component" value="Unassembled WGS sequence"/>
</dbReference>
<protein>
    <recommendedName>
        <fullName evidence="5">protein adenylyltransferase</fullName>
        <ecNumber evidence="5">2.7.7.108</ecNumber>
    </recommendedName>
</protein>
<dbReference type="Gene3D" id="1.10.3290.10">
    <property type="entry name" value="Fido-like domain"/>
    <property type="match status" value="1"/>
</dbReference>
<comment type="catalytic activity">
    <reaction evidence="6">
        <text>L-threonyl-[protein] + ATP = 3-O-(5'-adenylyl)-L-threonyl-[protein] + diphosphate</text>
        <dbReference type="Rhea" id="RHEA:54292"/>
        <dbReference type="Rhea" id="RHEA-COMP:11060"/>
        <dbReference type="Rhea" id="RHEA-COMP:13847"/>
        <dbReference type="ChEBI" id="CHEBI:30013"/>
        <dbReference type="ChEBI" id="CHEBI:30616"/>
        <dbReference type="ChEBI" id="CHEBI:33019"/>
        <dbReference type="ChEBI" id="CHEBI:138113"/>
        <dbReference type="EC" id="2.7.7.108"/>
    </reaction>
</comment>
<evidence type="ECO:0000256" key="4">
    <source>
        <dbReference type="ARBA" id="ARBA00022840"/>
    </source>
</evidence>
<name>C7XW21_9LACO</name>
<dbReference type="PROSITE" id="PS51459">
    <property type="entry name" value="FIDO"/>
    <property type="match status" value="1"/>
</dbReference>
<evidence type="ECO:0000256" key="6">
    <source>
        <dbReference type="ARBA" id="ARBA00047939"/>
    </source>
</evidence>
<evidence type="ECO:0000256" key="1">
    <source>
        <dbReference type="ARBA" id="ARBA00022679"/>
    </source>
</evidence>
<comment type="catalytic activity">
    <reaction evidence="7">
        <text>L-tyrosyl-[protein] + ATP = O-(5'-adenylyl)-L-tyrosyl-[protein] + diphosphate</text>
        <dbReference type="Rhea" id="RHEA:54288"/>
        <dbReference type="Rhea" id="RHEA-COMP:10136"/>
        <dbReference type="Rhea" id="RHEA-COMP:13846"/>
        <dbReference type="ChEBI" id="CHEBI:30616"/>
        <dbReference type="ChEBI" id="CHEBI:33019"/>
        <dbReference type="ChEBI" id="CHEBI:46858"/>
        <dbReference type="ChEBI" id="CHEBI:83624"/>
        <dbReference type="EC" id="2.7.7.108"/>
    </reaction>
</comment>
<dbReference type="PANTHER" id="PTHR39560">
    <property type="entry name" value="PROTEIN ADENYLYLTRANSFERASE FIC-RELATED"/>
    <property type="match status" value="1"/>
</dbReference>
<dbReference type="Pfam" id="PF02661">
    <property type="entry name" value="Fic"/>
    <property type="match status" value="1"/>
</dbReference>
<dbReference type="GO" id="GO:0051302">
    <property type="term" value="P:regulation of cell division"/>
    <property type="evidence" value="ECO:0007669"/>
    <property type="project" value="TreeGrafter"/>
</dbReference>
<dbReference type="GO" id="GO:0005524">
    <property type="term" value="F:ATP binding"/>
    <property type="evidence" value="ECO:0007669"/>
    <property type="project" value="UniProtKB-KW"/>
</dbReference>
<dbReference type="GO" id="GO:0070733">
    <property type="term" value="F:AMPylase activity"/>
    <property type="evidence" value="ECO:0007669"/>
    <property type="project" value="UniProtKB-EC"/>
</dbReference>
<dbReference type="PANTHER" id="PTHR39560:SF1">
    <property type="entry name" value="PROTEIN ADENYLYLTRANSFERASE FIC-RELATED"/>
    <property type="match status" value="1"/>
</dbReference>
<evidence type="ECO:0000256" key="5">
    <source>
        <dbReference type="ARBA" id="ARBA00034531"/>
    </source>
</evidence>
<dbReference type="SUPFAM" id="SSF140931">
    <property type="entry name" value="Fic-like"/>
    <property type="match status" value="1"/>
</dbReference>
<evidence type="ECO:0000256" key="2">
    <source>
        <dbReference type="ARBA" id="ARBA00022695"/>
    </source>
</evidence>
<dbReference type="AlphaFoldDB" id="C7XW21"/>
<dbReference type="InterPro" id="IPR036597">
    <property type="entry name" value="Fido-like_dom_sf"/>
</dbReference>
<reference evidence="9 10" key="1">
    <citation type="submission" date="2009-06" db="EMBL/GenBank/DDBJ databases">
        <title>The Genome Sequence of Lactobacillus coleohominis strain 101-4-CHN.</title>
        <authorList>
            <consortium name="The Broad Institute Genome Sequencing Platform"/>
            <person name="Ward D."/>
            <person name="Young S.K."/>
            <person name="Zeng Q."/>
            <person name="Koehrsen M."/>
            <person name="Alvarado L."/>
            <person name="Berlin A."/>
            <person name="Borenstein D."/>
            <person name="Chen Z."/>
            <person name="Engels R."/>
            <person name="Freedman E."/>
            <person name="Gellesch M."/>
            <person name="Goldberg J."/>
            <person name="Griggs A."/>
            <person name="Gujja S."/>
            <person name="Heiman D."/>
            <person name="Hepburn T."/>
            <person name="Howarth C."/>
            <person name="Jen D."/>
            <person name="Larson L."/>
            <person name="Lewis B."/>
            <person name="Mehta T."/>
            <person name="Park D."/>
            <person name="Pearson M."/>
            <person name="Roberts A."/>
            <person name="Saif S."/>
            <person name="Shea T."/>
            <person name="Shenoy N."/>
            <person name="Sisk P."/>
            <person name="Stolte C."/>
            <person name="Sykes S."/>
            <person name="Walk T."/>
            <person name="White J."/>
            <person name="Yandava C."/>
            <person name="Liu Y."/>
            <person name="Xu Q."/>
            <person name="Lander E."/>
            <person name="Nusbaum C."/>
            <person name="Galagan J."/>
            <person name="Birren B."/>
        </authorList>
    </citation>
    <scope>NUCLEOTIDE SEQUENCE [LARGE SCALE GENOMIC DNA]</scope>
    <source>
        <strain evidence="9 10">101-4-CHN</strain>
    </source>
</reference>
<proteinExistence type="predicted"/>
<dbReference type="eggNOG" id="COG2184">
    <property type="taxonomic scope" value="Bacteria"/>
</dbReference>
<gene>
    <name evidence="9" type="ORF">HMPREF0501_00915</name>
</gene>
<evidence type="ECO:0000313" key="9">
    <source>
        <dbReference type="EMBL" id="EEU30537.1"/>
    </source>
</evidence>
<dbReference type="RefSeq" id="WP_006916733.1">
    <property type="nucleotide sequence ID" value="NZ_GG698803.1"/>
</dbReference>
<keyword evidence="4" id="KW-0067">ATP-binding</keyword>
<dbReference type="HOGENOM" id="CLU_080158_2_0_9"/>